<evidence type="ECO:0000313" key="2">
    <source>
        <dbReference type="Proteomes" id="UP000658690"/>
    </source>
</evidence>
<reference evidence="1 2" key="1">
    <citation type="submission" date="2019-10" db="EMBL/GenBank/DDBJ databases">
        <title>Description of Paenibacillus choica sp. nov.</title>
        <authorList>
            <person name="Carlier A."/>
            <person name="Qi S."/>
        </authorList>
    </citation>
    <scope>NUCLEOTIDE SEQUENCE [LARGE SCALE GENOMIC DNA]</scope>
    <source>
        <strain evidence="1 2">LMG 31460</strain>
    </source>
</reference>
<dbReference type="RefSeq" id="WP_171687834.1">
    <property type="nucleotide sequence ID" value="NZ_WHOC01000007.1"/>
</dbReference>
<dbReference type="InterPro" id="IPR021109">
    <property type="entry name" value="Peptidase_aspartic_dom_sf"/>
</dbReference>
<dbReference type="SUPFAM" id="SSF50630">
    <property type="entry name" value="Acid proteases"/>
    <property type="match status" value="1"/>
</dbReference>
<organism evidence="1 2">
    <name type="scientific">Paenibacillus germinis</name>
    <dbReference type="NCBI Taxonomy" id="2654979"/>
    <lineage>
        <taxon>Bacteria</taxon>
        <taxon>Bacillati</taxon>
        <taxon>Bacillota</taxon>
        <taxon>Bacilli</taxon>
        <taxon>Bacillales</taxon>
        <taxon>Paenibacillaceae</taxon>
        <taxon>Paenibacillus</taxon>
    </lineage>
</organism>
<evidence type="ECO:0008006" key="3">
    <source>
        <dbReference type="Google" id="ProtNLM"/>
    </source>
</evidence>
<sequence length="131" mass="14545">MNYHIQYGLPFVTVIIQFRGQRLILEKVLLDTGSAGTIFNTDVVGAIGVIPESEDVVDTIRGVGGVEYVYTKNFDAIYLDSVCLNNFQVEAGNMDYGMEIDGIIGFDFIQAAKLIIDTIRMQVYSVDHVNN</sequence>
<keyword evidence="2" id="KW-1185">Reference proteome</keyword>
<dbReference type="EMBL" id="WHOC01000007">
    <property type="protein sequence ID" value="NOU84358.1"/>
    <property type="molecule type" value="Genomic_DNA"/>
</dbReference>
<protein>
    <recommendedName>
        <fullName evidence="3">Peptidase A2 domain-containing protein</fullName>
    </recommendedName>
</protein>
<dbReference type="Pfam" id="PF13650">
    <property type="entry name" value="Asp_protease_2"/>
    <property type="match status" value="1"/>
</dbReference>
<gene>
    <name evidence="1" type="ORF">GC102_00950</name>
</gene>
<dbReference type="Gene3D" id="2.40.70.10">
    <property type="entry name" value="Acid Proteases"/>
    <property type="match status" value="1"/>
</dbReference>
<dbReference type="Proteomes" id="UP000658690">
    <property type="component" value="Unassembled WGS sequence"/>
</dbReference>
<name>A0ABX1YTD2_9BACL</name>
<proteinExistence type="predicted"/>
<comment type="caution">
    <text evidence="1">The sequence shown here is derived from an EMBL/GenBank/DDBJ whole genome shotgun (WGS) entry which is preliminary data.</text>
</comment>
<evidence type="ECO:0000313" key="1">
    <source>
        <dbReference type="EMBL" id="NOU84358.1"/>
    </source>
</evidence>
<accession>A0ABX1YTD2</accession>